<keyword evidence="1" id="KW-0520">NAD</keyword>
<accession>A0ABP8LGY7</accession>
<feature type="domain" description="GFO/IDH/MocA-like oxidoreductase" evidence="4">
    <location>
        <begin position="137"/>
        <end position="254"/>
    </location>
</feature>
<evidence type="ECO:0000256" key="1">
    <source>
        <dbReference type="ARBA" id="ARBA00023027"/>
    </source>
</evidence>
<dbReference type="InterPro" id="IPR036291">
    <property type="entry name" value="NAD(P)-bd_dom_sf"/>
</dbReference>
<dbReference type="Gene3D" id="3.40.50.720">
    <property type="entry name" value="NAD(P)-binding Rossmann-like Domain"/>
    <property type="match status" value="1"/>
</dbReference>
<keyword evidence="6" id="KW-1185">Reference proteome</keyword>
<dbReference type="InterPro" id="IPR055170">
    <property type="entry name" value="GFO_IDH_MocA-like_dom"/>
</dbReference>
<evidence type="ECO:0000259" key="4">
    <source>
        <dbReference type="Pfam" id="PF22725"/>
    </source>
</evidence>
<comment type="caution">
    <text evidence="5">The sequence shown here is derived from an EMBL/GenBank/DDBJ whole genome shotgun (WGS) entry which is preliminary data.</text>
</comment>
<dbReference type="Gene3D" id="3.30.360.10">
    <property type="entry name" value="Dihydrodipicolinate Reductase, domain 2"/>
    <property type="match status" value="1"/>
</dbReference>
<dbReference type="PANTHER" id="PTHR43249">
    <property type="entry name" value="UDP-N-ACETYL-2-AMINO-2-DEOXY-D-GLUCURONATE OXIDASE"/>
    <property type="match status" value="1"/>
</dbReference>
<dbReference type="EMBL" id="BAABGN010000012">
    <property type="protein sequence ID" value="GAA4428012.1"/>
    <property type="molecule type" value="Genomic_DNA"/>
</dbReference>
<feature type="region of interest" description="Disordered" evidence="2">
    <location>
        <begin position="348"/>
        <end position="367"/>
    </location>
</feature>
<dbReference type="SUPFAM" id="SSF51735">
    <property type="entry name" value="NAD(P)-binding Rossmann-fold domains"/>
    <property type="match status" value="1"/>
</dbReference>
<evidence type="ECO:0000259" key="3">
    <source>
        <dbReference type="Pfam" id="PF01408"/>
    </source>
</evidence>
<evidence type="ECO:0000313" key="6">
    <source>
        <dbReference type="Proteomes" id="UP001500622"/>
    </source>
</evidence>
<proteinExistence type="predicted"/>
<dbReference type="Pfam" id="PF01408">
    <property type="entry name" value="GFO_IDH_MocA"/>
    <property type="match status" value="1"/>
</dbReference>
<dbReference type="InterPro" id="IPR052515">
    <property type="entry name" value="Gfo/Idh/MocA_Oxidoreductase"/>
</dbReference>
<dbReference type="RefSeq" id="WP_345216959.1">
    <property type="nucleotide sequence ID" value="NZ_BAABGN010000012.1"/>
</dbReference>
<dbReference type="PANTHER" id="PTHR43249:SF1">
    <property type="entry name" value="D-GLUCOSIDE 3-DEHYDROGENASE"/>
    <property type="match status" value="1"/>
</dbReference>
<evidence type="ECO:0000313" key="5">
    <source>
        <dbReference type="EMBL" id="GAA4428012.1"/>
    </source>
</evidence>
<protein>
    <submittedName>
        <fullName evidence="5">Gfo/Idh/MocA family oxidoreductase</fullName>
    </submittedName>
</protein>
<dbReference type="Pfam" id="PF22725">
    <property type="entry name" value="GFO_IDH_MocA_C3"/>
    <property type="match status" value="1"/>
</dbReference>
<feature type="domain" description="Gfo/Idh/MocA-like oxidoreductase N-terminal" evidence="3">
    <location>
        <begin position="7"/>
        <end position="116"/>
    </location>
</feature>
<evidence type="ECO:0000256" key="2">
    <source>
        <dbReference type="SAM" id="MobiDB-lite"/>
    </source>
</evidence>
<reference evidence="6" key="1">
    <citation type="journal article" date="2019" name="Int. J. Syst. Evol. Microbiol.">
        <title>The Global Catalogue of Microorganisms (GCM) 10K type strain sequencing project: providing services to taxonomists for standard genome sequencing and annotation.</title>
        <authorList>
            <consortium name="The Broad Institute Genomics Platform"/>
            <consortium name="The Broad Institute Genome Sequencing Center for Infectious Disease"/>
            <person name="Wu L."/>
            <person name="Ma J."/>
        </authorList>
    </citation>
    <scope>NUCLEOTIDE SEQUENCE [LARGE SCALE GENOMIC DNA]</scope>
    <source>
        <strain evidence="6">JCM 17810</strain>
    </source>
</reference>
<name>A0ABP8LGY7_9MICO</name>
<gene>
    <name evidence="5" type="ORF">GCM10023169_28660</name>
</gene>
<dbReference type="Proteomes" id="UP001500622">
    <property type="component" value="Unassembled WGS sequence"/>
</dbReference>
<sequence length="367" mass="39660">MQRAPVRLGILGAGGIAGGRHLPAVRELGDRAEVVAVADLDGERAHAFAETWRIPHSHDSLEGMLDAEDLELVVVCTPPGAHRDAIVACLRAGAHVWCEKPPTLSLADYDAITAVEHDGGPYVSYVFQHRFGSGAARLREQIASGELGRPLVAVCHTLWYRGHSYFDLPWRGRWATEGGGPTMGHGIHQFDLALNLLGDWDEVRAMMGTLDRDVETEDVSMAMVRLESGAMMSVVNSLLSPRETSYLRFDFTDATVELSHLYGYDDTSWVWTPAKHVAEETVATWAPTANVASSHAVQLRALLDAMDAGERPPSSGADGRRSLELVAGLYASAITGRPVARTELTPDNPFYHSMSGEPASRTAAVGA</sequence>
<dbReference type="SUPFAM" id="SSF55347">
    <property type="entry name" value="Glyceraldehyde-3-phosphate dehydrogenase-like, C-terminal domain"/>
    <property type="match status" value="1"/>
</dbReference>
<dbReference type="InterPro" id="IPR000683">
    <property type="entry name" value="Gfo/Idh/MocA-like_OxRdtase_N"/>
</dbReference>
<organism evidence="5 6">
    <name type="scientific">Georgenia halophila</name>
    <dbReference type="NCBI Taxonomy" id="620889"/>
    <lineage>
        <taxon>Bacteria</taxon>
        <taxon>Bacillati</taxon>
        <taxon>Actinomycetota</taxon>
        <taxon>Actinomycetes</taxon>
        <taxon>Micrococcales</taxon>
        <taxon>Bogoriellaceae</taxon>
        <taxon>Georgenia</taxon>
    </lineage>
</organism>